<feature type="transmembrane region" description="Helical" evidence="1">
    <location>
        <begin position="188"/>
        <end position="208"/>
    </location>
</feature>
<dbReference type="Proteomes" id="UP000323521">
    <property type="component" value="Chromosome"/>
</dbReference>
<proteinExistence type="predicted"/>
<dbReference type="AlphaFoldDB" id="A0A3G1KS28"/>
<dbReference type="PANTHER" id="PTHR41309">
    <property type="entry name" value="MEMBRANE PROTEIN-RELATED"/>
    <property type="match status" value="1"/>
</dbReference>
<dbReference type="EMBL" id="CP017634">
    <property type="protein sequence ID" value="ATW25194.1"/>
    <property type="molecule type" value="Genomic_DNA"/>
</dbReference>
<keyword evidence="3" id="KW-1185">Reference proteome</keyword>
<dbReference type="Pfam" id="PF13346">
    <property type="entry name" value="ABC2_membrane_5"/>
    <property type="match status" value="1"/>
</dbReference>
<keyword evidence="1" id="KW-0812">Transmembrane</keyword>
<evidence type="ECO:0000313" key="2">
    <source>
        <dbReference type="EMBL" id="ATW25194.1"/>
    </source>
</evidence>
<feature type="transmembrane region" description="Helical" evidence="1">
    <location>
        <begin position="15"/>
        <end position="32"/>
    </location>
</feature>
<dbReference type="InterPro" id="IPR025699">
    <property type="entry name" value="ABC2_memb-like"/>
</dbReference>
<feature type="transmembrane region" description="Helical" evidence="1">
    <location>
        <begin position="150"/>
        <end position="168"/>
    </location>
</feature>
<keyword evidence="1" id="KW-1133">Transmembrane helix</keyword>
<evidence type="ECO:0000256" key="1">
    <source>
        <dbReference type="SAM" id="Phobius"/>
    </source>
</evidence>
<dbReference type="PANTHER" id="PTHR41309:SF2">
    <property type="entry name" value="MEMBRANE PROTEIN"/>
    <property type="match status" value="1"/>
</dbReference>
<feature type="transmembrane region" description="Helical" evidence="1">
    <location>
        <begin position="81"/>
        <end position="106"/>
    </location>
</feature>
<protein>
    <recommendedName>
        <fullName evidence="4">ABC-2 transporter permease</fullName>
    </recommendedName>
</protein>
<feature type="transmembrane region" description="Helical" evidence="1">
    <location>
        <begin position="118"/>
        <end position="138"/>
    </location>
</feature>
<dbReference type="RefSeq" id="WP_148134448.1">
    <property type="nucleotide sequence ID" value="NZ_CP017634.1"/>
</dbReference>
<reference evidence="2 3" key="1">
    <citation type="submission" date="2016-10" db="EMBL/GenBank/DDBJ databases">
        <title>Complete Genome Sequence of Peptococcaceae strain DCMF.</title>
        <authorList>
            <person name="Edwards R.J."/>
            <person name="Holland S.I."/>
            <person name="Deshpande N.P."/>
            <person name="Wong Y.K."/>
            <person name="Ertan H."/>
            <person name="Manefield M."/>
            <person name="Russell T.L."/>
            <person name="Lee M.J."/>
        </authorList>
    </citation>
    <scope>NUCLEOTIDE SEQUENCE [LARGE SCALE GENOMIC DNA]</scope>
    <source>
        <strain evidence="2 3">DCMF</strain>
    </source>
</reference>
<evidence type="ECO:0008006" key="4">
    <source>
        <dbReference type="Google" id="ProtNLM"/>
    </source>
</evidence>
<keyword evidence="1" id="KW-0472">Membrane</keyword>
<sequence length="218" mass="24378">MLSLVLKDILVQKKTVLFSFAYILFVIIAFQHMGNAMFPAAIVAFNYLVVLTSCTYDEKNKSDVFINSLPITRAQVVRSKYLSVLVFFTMGLLCYLAVAGIVHLLGLPIQAYPVSWEGLISAMAGVVFVNGIYLPVFFKVGYVKSRMLNFVLFFGGFFGLSLLGDFVKNREGVLAQGFIRFMAGQSESMILFLLFVLVVVLMVVSYGLSIKFYQGREF</sequence>
<dbReference type="OrthoDB" id="2917865at2"/>
<name>A0A3G1KS28_FORW1</name>
<gene>
    <name evidence="2" type="ORF">DCMF_10805</name>
</gene>
<accession>A0A3G1KS28</accession>
<dbReference type="KEGG" id="fwa:DCMF_10805"/>
<evidence type="ECO:0000313" key="3">
    <source>
        <dbReference type="Proteomes" id="UP000323521"/>
    </source>
</evidence>
<organism evidence="2 3">
    <name type="scientific">Formimonas warabiya</name>
    <dbReference type="NCBI Taxonomy" id="1761012"/>
    <lineage>
        <taxon>Bacteria</taxon>
        <taxon>Bacillati</taxon>
        <taxon>Bacillota</taxon>
        <taxon>Clostridia</taxon>
        <taxon>Eubacteriales</taxon>
        <taxon>Peptococcaceae</taxon>
        <taxon>Candidatus Formimonas</taxon>
    </lineage>
</organism>